<reference evidence="2" key="1">
    <citation type="submission" date="2022-11" db="EMBL/GenBank/DDBJ databases">
        <title>Dyadobacter pollutisoli sp. nov., isolated from plastic dumped soil.</title>
        <authorList>
            <person name="Kim J.M."/>
            <person name="Kim K.R."/>
            <person name="Lee J.K."/>
            <person name="Hao L."/>
            <person name="Jeon C.O."/>
        </authorList>
    </citation>
    <scope>NUCLEOTIDE SEQUENCE</scope>
    <source>
        <strain evidence="2">U1</strain>
    </source>
</reference>
<evidence type="ECO:0000313" key="3">
    <source>
        <dbReference type="Proteomes" id="UP001164653"/>
    </source>
</evidence>
<feature type="region of interest" description="Disordered" evidence="1">
    <location>
        <begin position="144"/>
        <end position="272"/>
    </location>
</feature>
<feature type="compositionally biased region" description="Polar residues" evidence="1">
    <location>
        <begin position="152"/>
        <end position="182"/>
    </location>
</feature>
<proteinExistence type="predicted"/>
<dbReference type="Proteomes" id="UP001164653">
    <property type="component" value="Chromosome"/>
</dbReference>
<protein>
    <submittedName>
        <fullName evidence="2">Uncharacterized protein</fullName>
    </submittedName>
</protein>
<evidence type="ECO:0000313" key="2">
    <source>
        <dbReference type="EMBL" id="WAC10141.1"/>
    </source>
</evidence>
<dbReference type="EMBL" id="CP112998">
    <property type="protein sequence ID" value="WAC10141.1"/>
    <property type="molecule type" value="Genomic_DNA"/>
</dbReference>
<evidence type="ECO:0000256" key="1">
    <source>
        <dbReference type="SAM" id="MobiDB-lite"/>
    </source>
</evidence>
<organism evidence="2 3">
    <name type="scientific">Dyadobacter pollutisoli</name>
    <dbReference type="NCBI Taxonomy" id="2910158"/>
    <lineage>
        <taxon>Bacteria</taxon>
        <taxon>Pseudomonadati</taxon>
        <taxon>Bacteroidota</taxon>
        <taxon>Cytophagia</taxon>
        <taxon>Cytophagales</taxon>
        <taxon>Spirosomataceae</taxon>
        <taxon>Dyadobacter</taxon>
    </lineage>
</organism>
<gene>
    <name evidence="2" type="ORF">ON006_20555</name>
</gene>
<dbReference type="AlphaFoldDB" id="A0A9E8SJV8"/>
<sequence>MKNPSEEIVKRKDNHINKYLRDALPEPEIPADDAWAQMNGMLFPNSVGTPQSVAGKLAKYVSQFKWPLLTALGGISISLLVIFSPDLKTIASRAKKENRSNDTLKFSEVKPENAIDEYRIPESKKGNAQPSQGEEKYEIANKADDNDHLVSEESQAVPTNDRTNLANEEAVTINNKHVNASPSHEKRISNVNKKPDLKPQSGNAAVIHSSDNGQNRALNSFRSGKASGATSSGIGNGGAESNAGRGSGSTGNNDVASGLAKEYNVPGSPNAPVNIQPVRKNLTHSLQSLPFQYKAFNADLSKKINAPKTSAPARAAENKKTRNLPVHFGLEWNLNSPLQRTAYLFTGIDSVSRPARLLIPGIVISKKWTNHTLSFIFSPYQPYFGNNKRVQQLSDTIAGNDSAKIYKNTNLIKASGMNFTLQYQYQVIGPLLLNAGLSYSTFSSALIRKETENRFGNILQGPLETVKKSGDLRSYLNPGFFALKAGLAVRPAVWQGRIQAGFNVTLPISNISRSAENPVRALNGQVYLRIMVR</sequence>
<dbReference type="RefSeq" id="WP_244823735.1">
    <property type="nucleotide sequence ID" value="NZ_CP112998.1"/>
</dbReference>
<feature type="compositionally biased region" description="Basic and acidic residues" evidence="1">
    <location>
        <begin position="183"/>
        <end position="197"/>
    </location>
</feature>
<accession>A0A9E8SJV8</accession>
<keyword evidence="3" id="KW-1185">Reference proteome</keyword>
<feature type="compositionally biased region" description="Polar residues" evidence="1">
    <location>
        <begin position="209"/>
        <end position="233"/>
    </location>
</feature>
<dbReference type="KEGG" id="dpf:ON006_20555"/>
<name>A0A9E8SJV8_9BACT</name>